<name>A0A3Q9GAG5_MORCA</name>
<evidence type="ECO:0000313" key="2">
    <source>
        <dbReference type="Proteomes" id="UP000280228"/>
    </source>
</evidence>
<reference evidence="1 2" key="1">
    <citation type="submission" date="2018-12" db="EMBL/GenBank/DDBJ databases">
        <title>Persistence of Moraxella catarrhalis in Chronic Obstructive Pulmonary Disease and Regulation of the Hag/MID Adhesin.</title>
        <authorList>
            <person name="Murphy T."/>
            <person name="Zhao X."/>
            <person name="Vyas G."/>
            <person name="Aluvathingal J."/>
            <person name="Nadendla S."/>
            <person name="Tallon L."/>
            <person name="Tettelin H."/>
        </authorList>
    </citation>
    <scope>NUCLEOTIDE SEQUENCE [LARGE SCALE GENOMIC DNA]</scope>
    <source>
        <strain evidence="1 2">46P58B1</strain>
    </source>
</reference>
<dbReference type="Proteomes" id="UP000280228">
    <property type="component" value="Chromosome"/>
</dbReference>
<protein>
    <submittedName>
        <fullName evidence="1">PrpF family protein</fullName>
    </submittedName>
</protein>
<dbReference type="EMBL" id="CP034662">
    <property type="protein sequence ID" value="AZQ92631.1"/>
    <property type="molecule type" value="Genomic_DNA"/>
</dbReference>
<evidence type="ECO:0000313" key="1">
    <source>
        <dbReference type="EMBL" id="AZQ92631.1"/>
    </source>
</evidence>
<organism evidence="1 2">
    <name type="scientific">Moraxella catarrhalis</name>
    <name type="common">Branhamella catarrhalis</name>
    <dbReference type="NCBI Taxonomy" id="480"/>
    <lineage>
        <taxon>Bacteria</taxon>
        <taxon>Pseudomonadati</taxon>
        <taxon>Pseudomonadota</taxon>
        <taxon>Gammaproteobacteria</taxon>
        <taxon>Moraxellales</taxon>
        <taxon>Moraxellaceae</taxon>
        <taxon>Moraxella</taxon>
    </lineage>
</organism>
<sequence>MLSGRASTRPIFIVCRWQSCPYGKQIDGLGNGSSGTSKVVIVSCYF</sequence>
<dbReference type="Gene3D" id="3.10.310.10">
    <property type="entry name" value="Diaminopimelate Epimerase, Chain A, domain 1"/>
    <property type="match status" value="1"/>
</dbReference>
<proteinExistence type="predicted"/>
<dbReference type="SUPFAM" id="SSF54506">
    <property type="entry name" value="Diaminopimelate epimerase-like"/>
    <property type="match status" value="1"/>
</dbReference>
<gene>
    <name evidence="1" type="ORF">EJK53_2207</name>
</gene>
<dbReference type="AlphaFoldDB" id="A0A3Q9GAG5"/>
<accession>A0A3Q9GAG5</accession>